<dbReference type="EMBL" id="CP001818">
    <property type="protein sequence ID" value="ACZ18740.1"/>
    <property type="molecule type" value="Genomic_DNA"/>
</dbReference>
<accession>D1B8Y7</accession>
<name>D1B8Y7_THEAS</name>
<proteinExistence type="predicted"/>
<evidence type="ECO:0000256" key="1">
    <source>
        <dbReference type="SAM" id="SignalP"/>
    </source>
</evidence>
<dbReference type="KEGG" id="tai:Taci_0504"/>
<evidence type="ECO:0000313" key="3">
    <source>
        <dbReference type="Proteomes" id="UP000002030"/>
    </source>
</evidence>
<evidence type="ECO:0000313" key="2">
    <source>
        <dbReference type="EMBL" id="ACZ18740.1"/>
    </source>
</evidence>
<dbReference type="eggNOG" id="ENOG503353M">
    <property type="taxonomic scope" value="Bacteria"/>
</dbReference>
<feature type="chain" id="PRO_5003020488" description="DUF4403 family protein" evidence="1">
    <location>
        <begin position="31"/>
        <end position="451"/>
    </location>
</feature>
<dbReference type="Proteomes" id="UP000002030">
    <property type="component" value="Chromosome"/>
</dbReference>
<dbReference type="InterPro" id="IPR025515">
    <property type="entry name" value="DUF4403"/>
</dbReference>
<protein>
    <recommendedName>
        <fullName evidence="4">DUF4403 family protein</fullName>
    </recommendedName>
</protein>
<dbReference type="OrthoDB" id="1540at2"/>
<keyword evidence="3" id="KW-1185">Reference proteome</keyword>
<keyword evidence="1" id="KW-0732">Signal</keyword>
<sequence>MEPKGKFRVGSVFALLVLCLGLMICGAAQGAEEAGTLSQFAVRFEATYGELAELADSKLPLRIDGRETYSQGPLSGNVRYVVTRKGRPVVRRMGDRVAMDVPLYFSVTFSSGVGIPVSANADGELVATVISRPRLTPDWRVATDPEVRIAWRKPPAVNMMGFRVSFQPVADRVLNDWVAQRKGRLDVILNEKLNLRRRADELWRALSKPVPIGEGDILWLVARPERFWASPLQVTSKGILMSAGLDARMRVVGGAFPGRPSVAPLPNLSSGAGDGTFRVILPATIHYAFVNSLIAKNWTPRDIRMPDGGVARLERFGMTGRQDRFVLGAQLIGTDSKGSPFDSVVNFVGRPSYDVATRTVAIEDLQVESDGALAFLNDSVAPALRDVLRFPIGDQLDQLSQGLQGALSGLSYGGARLDFRPTSFGVIGVSADSQGMHAKVQAQGTVTVSLK</sequence>
<dbReference type="EnsemblBacteria" id="ACZ18740">
    <property type="protein sequence ID" value="ACZ18740"/>
    <property type="gene ID" value="Taci_0504"/>
</dbReference>
<dbReference type="Pfam" id="PF14356">
    <property type="entry name" value="DUF4403"/>
    <property type="match status" value="1"/>
</dbReference>
<feature type="signal peptide" evidence="1">
    <location>
        <begin position="1"/>
        <end position="30"/>
    </location>
</feature>
<dbReference type="HOGENOM" id="CLU_575751_0_0_0"/>
<reference evidence="2 3" key="1">
    <citation type="journal article" date="2009" name="Stand. Genomic Sci.">
        <title>Complete genome sequence of Thermanaerovibrio acidaminovorans type strain (Su883).</title>
        <authorList>
            <person name="Chovatia M."/>
            <person name="Sikorski J."/>
            <person name="Schroder M."/>
            <person name="Lapidus A."/>
            <person name="Nolan M."/>
            <person name="Tice H."/>
            <person name="Glavina Del Rio T."/>
            <person name="Copeland A."/>
            <person name="Cheng J.F."/>
            <person name="Lucas S."/>
            <person name="Chen F."/>
            <person name="Bruce D."/>
            <person name="Goodwin L."/>
            <person name="Pitluck S."/>
            <person name="Ivanova N."/>
            <person name="Mavromatis K."/>
            <person name="Ovchinnikova G."/>
            <person name="Pati A."/>
            <person name="Chen A."/>
            <person name="Palaniappan K."/>
            <person name="Land M."/>
            <person name="Hauser L."/>
            <person name="Chang Y.J."/>
            <person name="Jeffries C.D."/>
            <person name="Chain P."/>
            <person name="Saunders E."/>
            <person name="Detter J.C."/>
            <person name="Brettin T."/>
            <person name="Rohde M."/>
            <person name="Goker M."/>
            <person name="Spring S."/>
            <person name="Bristow J."/>
            <person name="Markowitz V."/>
            <person name="Hugenholtz P."/>
            <person name="Kyrpides N.C."/>
            <person name="Klenk H.P."/>
            <person name="Eisen J.A."/>
        </authorList>
    </citation>
    <scope>NUCLEOTIDE SEQUENCE [LARGE SCALE GENOMIC DNA]</scope>
    <source>
        <strain evidence="3">ATCC 49978 / DSM 6589 / Su883</strain>
    </source>
</reference>
<dbReference type="AlphaFoldDB" id="D1B8Y7"/>
<gene>
    <name evidence="2" type="ordered locus">Taci_0504</name>
</gene>
<organism evidence="2 3">
    <name type="scientific">Thermanaerovibrio acidaminovorans (strain ATCC 49978 / DSM 6589 / Su883)</name>
    <name type="common">Selenomonas acidaminovorans</name>
    <dbReference type="NCBI Taxonomy" id="525903"/>
    <lineage>
        <taxon>Bacteria</taxon>
        <taxon>Thermotogati</taxon>
        <taxon>Synergistota</taxon>
        <taxon>Synergistia</taxon>
        <taxon>Synergistales</taxon>
        <taxon>Synergistaceae</taxon>
        <taxon>Thermanaerovibrio</taxon>
    </lineage>
</organism>
<evidence type="ECO:0008006" key="4">
    <source>
        <dbReference type="Google" id="ProtNLM"/>
    </source>
</evidence>
<dbReference type="STRING" id="525903.Taci_0504"/>
<dbReference type="RefSeq" id="WP_012869256.1">
    <property type="nucleotide sequence ID" value="NC_013522.1"/>
</dbReference>